<feature type="transmembrane region" description="Helical" evidence="6">
    <location>
        <begin position="52"/>
        <end position="75"/>
    </location>
</feature>
<dbReference type="GO" id="GO:0016020">
    <property type="term" value="C:membrane"/>
    <property type="evidence" value="ECO:0007669"/>
    <property type="project" value="UniProtKB-SubCell"/>
</dbReference>
<feature type="region of interest" description="Disordered" evidence="5">
    <location>
        <begin position="207"/>
        <end position="231"/>
    </location>
</feature>
<evidence type="ECO:0000256" key="2">
    <source>
        <dbReference type="ARBA" id="ARBA00022692"/>
    </source>
</evidence>
<dbReference type="CDD" id="cd14279">
    <property type="entry name" value="CUE"/>
    <property type="match status" value="1"/>
</dbReference>
<dbReference type="GO" id="GO:0043130">
    <property type="term" value="F:ubiquitin binding"/>
    <property type="evidence" value="ECO:0007669"/>
    <property type="project" value="InterPro"/>
</dbReference>
<evidence type="ECO:0000256" key="6">
    <source>
        <dbReference type="SAM" id="Phobius"/>
    </source>
</evidence>
<dbReference type="InterPro" id="IPR022764">
    <property type="entry name" value="Peptidase_S54_rhomboid_dom"/>
</dbReference>
<dbReference type="Proteomes" id="UP000886653">
    <property type="component" value="Unassembled WGS sequence"/>
</dbReference>
<dbReference type="InterPro" id="IPR003892">
    <property type="entry name" value="CUE"/>
</dbReference>
<dbReference type="PANTHER" id="PTHR43066:SF21">
    <property type="entry name" value="UBIQUITIN-ASSOCIATED DOMAIN-CONTAINING PROTEIN 2"/>
    <property type="match status" value="1"/>
</dbReference>
<feature type="domain" description="CUE" evidence="7">
    <location>
        <begin position="277"/>
        <end position="320"/>
    </location>
</feature>
<name>A0A9P6NU31_9BASI</name>
<evidence type="ECO:0000259" key="7">
    <source>
        <dbReference type="PROSITE" id="PS51140"/>
    </source>
</evidence>
<sequence length="327" mass="35535">MSSASTFTHAPLTKASIMGCCILSLSLSGHKHFLNLPLSPHLTRDFQLWRIVSHHLVCSNSADIFLIVLILWSAAVPVERIFGTIKYASFLLVTMTIGSFLELIALVIGHQLFDYRAIPSGPFLLTFAILHQHQRAVPALYQYALKPFTFDSHTLTPHLLALVLFCFNPVSSALGLLTGALYRTDSLGLNRWRIPSRLLMRFIHQSAPTPAGRRPTHSRLADDPRMTDEPGRSPAVLVRTSVGFSPNPAPALASASASASAPTPVQVRTELESELGPTETVVTGLMSMFPGRSREEISAAWIASRGDLPTAVDLILHSNTSPSPSAT</sequence>
<feature type="compositionally biased region" description="Basic and acidic residues" evidence="5">
    <location>
        <begin position="219"/>
        <end position="231"/>
    </location>
</feature>
<protein>
    <recommendedName>
        <fullName evidence="7">CUE domain-containing protein</fullName>
    </recommendedName>
</protein>
<dbReference type="SUPFAM" id="SSF46934">
    <property type="entry name" value="UBA-like"/>
    <property type="match status" value="1"/>
</dbReference>
<dbReference type="InterPro" id="IPR035952">
    <property type="entry name" value="Rhomboid-like_sf"/>
</dbReference>
<keyword evidence="3 6" id="KW-1133">Transmembrane helix</keyword>
<evidence type="ECO:0000256" key="3">
    <source>
        <dbReference type="ARBA" id="ARBA00022989"/>
    </source>
</evidence>
<dbReference type="PANTHER" id="PTHR43066">
    <property type="entry name" value="RHOMBOID-RELATED PROTEIN"/>
    <property type="match status" value="1"/>
</dbReference>
<gene>
    <name evidence="8" type="ORF">CROQUDRAFT_36526</name>
</gene>
<feature type="transmembrane region" description="Helical" evidence="6">
    <location>
        <begin position="87"/>
        <end position="113"/>
    </location>
</feature>
<comment type="caution">
    <text evidence="8">The sequence shown here is derived from an EMBL/GenBank/DDBJ whole genome shotgun (WGS) entry which is preliminary data.</text>
</comment>
<keyword evidence="4 6" id="KW-0472">Membrane</keyword>
<evidence type="ECO:0000313" key="9">
    <source>
        <dbReference type="Proteomes" id="UP000886653"/>
    </source>
</evidence>
<dbReference type="Pfam" id="PF01694">
    <property type="entry name" value="Rhomboid"/>
    <property type="match status" value="1"/>
</dbReference>
<evidence type="ECO:0000313" key="8">
    <source>
        <dbReference type="EMBL" id="KAG0151647.1"/>
    </source>
</evidence>
<keyword evidence="2 6" id="KW-0812">Transmembrane</keyword>
<feature type="transmembrane region" description="Helical" evidence="6">
    <location>
        <begin position="159"/>
        <end position="182"/>
    </location>
</feature>
<proteinExistence type="predicted"/>
<dbReference type="Gene3D" id="1.20.1540.10">
    <property type="entry name" value="Rhomboid-like"/>
    <property type="match status" value="1"/>
</dbReference>
<evidence type="ECO:0000256" key="1">
    <source>
        <dbReference type="ARBA" id="ARBA00004141"/>
    </source>
</evidence>
<accession>A0A9P6NU31</accession>
<dbReference type="GO" id="GO:0004252">
    <property type="term" value="F:serine-type endopeptidase activity"/>
    <property type="evidence" value="ECO:0007669"/>
    <property type="project" value="InterPro"/>
</dbReference>
<evidence type="ECO:0000256" key="4">
    <source>
        <dbReference type="ARBA" id="ARBA00023136"/>
    </source>
</evidence>
<comment type="subcellular location">
    <subcellularLocation>
        <location evidence="1">Membrane</location>
        <topology evidence="1">Multi-pass membrane protein</topology>
    </subcellularLocation>
</comment>
<dbReference type="PROSITE" id="PS51140">
    <property type="entry name" value="CUE"/>
    <property type="match status" value="1"/>
</dbReference>
<organism evidence="8 9">
    <name type="scientific">Cronartium quercuum f. sp. fusiforme G11</name>
    <dbReference type="NCBI Taxonomy" id="708437"/>
    <lineage>
        <taxon>Eukaryota</taxon>
        <taxon>Fungi</taxon>
        <taxon>Dikarya</taxon>
        <taxon>Basidiomycota</taxon>
        <taxon>Pucciniomycotina</taxon>
        <taxon>Pucciniomycetes</taxon>
        <taxon>Pucciniales</taxon>
        <taxon>Coleosporiaceae</taxon>
        <taxon>Cronartium</taxon>
    </lineage>
</organism>
<dbReference type="EMBL" id="MU167212">
    <property type="protein sequence ID" value="KAG0151647.1"/>
    <property type="molecule type" value="Genomic_DNA"/>
</dbReference>
<keyword evidence="9" id="KW-1185">Reference proteome</keyword>
<dbReference type="OrthoDB" id="272778at2759"/>
<dbReference type="AlphaFoldDB" id="A0A9P6NU31"/>
<reference evidence="8" key="1">
    <citation type="submission" date="2013-11" db="EMBL/GenBank/DDBJ databases">
        <title>Genome sequence of the fusiform rust pathogen reveals effectors for host alternation and coevolution with pine.</title>
        <authorList>
            <consortium name="DOE Joint Genome Institute"/>
            <person name="Smith K."/>
            <person name="Pendleton A."/>
            <person name="Kubisiak T."/>
            <person name="Anderson C."/>
            <person name="Salamov A."/>
            <person name="Aerts A."/>
            <person name="Riley R."/>
            <person name="Clum A."/>
            <person name="Lindquist E."/>
            <person name="Ence D."/>
            <person name="Campbell M."/>
            <person name="Kronenberg Z."/>
            <person name="Feau N."/>
            <person name="Dhillon B."/>
            <person name="Hamelin R."/>
            <person name="Burleigh J."/>
            <person name="Smith J."/>
            <person name="Yandell M."/>
            <person name="Nelson C."/>
            <person name="Grigoriev I."/>
            <person name="Davis J."/>
        </authorList>
    </citation>
    <scope>NUCLEOTIDE SEQUENCE</scope>
    <source>
        <strain evidence="8">G11</strain>
    </source>
</reference>
<dbReference type="SUPFAM" id="SSF144091">
    <property type="entry name" value="Rhomboid-like"/>
    <property type="match status" value="1"/>
</dbReference>
<dbReference type="InterPro" id="IPR009060">
    <property type="entry name" value="UBA-like_sf"/>
</dbReference>
<evidence type="ECO:0000256" key="5">
    <source>
        <dbReference type="SAM" id="MobiDB-lite"/>
    </source>
</evidence>